<dbReference type="Proteomes" id="UP000636505">
    <property type="component" value="Unassembled WGS sequence"/>
</dbReference>
<gene>
    <name evidence="2" type="ORF">IQ241_03270</name>
</gene>
<organism evidence="2 3">
    <name type="scientific">Vasconcelosia minhoensis LEGE 07310</name>
    <dbReference type="NCBI Taxonomy" id="915328"/>
    <lineage>
        <taxon>Bacteria</taxon>
        <taxon>Bacillati</taxon>
        <taxon>Cyanobacteriota</taxon>
        <taxon>Cyanophyceae</taxon>
        <taxon>Nodosilineales</taxon>
        <taxon>Cymatolegaceae</taxon>
        <taxon>Vasconcelosia</taxon>
        <taxon>Vasconcelosia minhoensis</taxon>
    </lineage>
</organism>
<keyword evidence="1" id="KW-0808">Transferase</keyword>
<name>A0A8J7DMC3_9CYAN</name>
<proteinExistence type="predicted"/>
<evidence type="ECO:0000313" key="2">
    <source>
        <dbReference type="EMBL" id="MBE9076325.1"/>
    </source>
</evidence>
<dbReference type="InterPro" id="IPR026634">
    <property type="entry name" value="TPST-like"/>
</dbReference>
<dbReference type="EMBL" id="JADEXG010000005">
    <property type="protein sequence ID" value="MBE9076325.1"/>
    <property type="molecule type" value="Genomic_DNA"/>
</dbReference>
<dbReference type="Gene3D" id="3.40.50.300">
    <property type="entry name" value="P-loop containing nucleotide triphosphate hydrolases"/>
    <property type="match status" value="1"/>
</dbReference>
<dbReference type="Pfam" id="PF13469">
    <property type="entry name" value="Sulfotransfer_3"/>
    <property type="match status" value="1"/>
</dbReference>
<dbReference type="PANTHER" id="PTHR12788:SF10">
    <property type="entry name" value="PROTEIN-TYROSINE SULFOTRANSFERASE"/>
    <property type="match status" value="1"/>
</dbReference>
<dbReference type="PANTHER" id="PTHR12788">
    <property type="entry name" value="PROTEIN-TYROSINE SULFOTRANSFERASE 2"/>
    <property type="match status" value="1"/>
</dbReference>
<keyword evidence="3" id="KW-1185">Reference proteome</keyword>
<comment type="caution">
    <text evidence="2">The sequence shown here is derived from an EMBL/GenBank/DDBJ whole genome shotgun (WGS) entry which is preliminary data.</text>
</comment>
<accession>A0A8J7DMC3</accession>
<dbReference type="AlphaFoldDB" id="A0A8J7DMC3"/>
<dbReference type="GO" id="GO:0008476">
    <property type="term" value="F:protein-tyrosine sulfotransferase activity"/>
    <property type="evidence" value="ECO:0007669"/>
    <property type="project" value="InterPro"/>
</dbReference>
<evidence type="ECO:0000256" key="1">
    <source>
        <dbReference type="ARBA" id="ARBA00022679"/>
    </source>
</evidence>
<reference evidence="2" key="1">
    <citation type="submission" date="2020-10" db="EMBL/GenBank/DDBJ databases">
        <authorList>
            <person name="Castelo-Branco R."/>
            <person name="Eusebio N."/>
            <person name="Adriana R."/>
            <person name="Vieira A."/>
            <person name="Brugerolle De Fraissinette N."/>
            <person name="Rezende De Castro R."/>
            <person name="Schneider M.P."/>
            <person name="Vasconcelos V."/>
            <person name="Leao P.N."/>
        </authorList>
    </citation>
    <scope>NUCLEOTIDE SEQUENCE</scope>
    <source>
        <strain evidence="2">LEGE 07310</strain>
    </source>
</reference>
<protein>
    <submittedName>
        <fullName evidence="2">Sulfotransferase</fullName>
    </submittedName>
</protein>
<sequence>MIKLPFMRRTVSQRFYDSPNSIEGRIFVVGCPRSGTTLLQRLISNHPEITSFPESKFYQRLVDSKSQRARYGIVSKRARETVSSFLELIESEELLYLFPSRIAFVSEYSSAFVKVLDILSIQSGSSYWLEKTPAHLHYIDLIKKLVHKAKFVHIVREPLDVVASLYEVNLKYPELWWGSADIDRCIERWLHDVEITKRYSILGQDLYITYEELTQQTEATLENVCKFIGVEFTSEMLTLKNEETIKLVRKSEAWKARTNQPIAYTKHEKFNRIFNDHQKERICDSLLMADLSFLPESYKTNIVSYF</sequence>
<dbReference type="RefSeq" id="WP_228021334.1">
    <property type="nucleotide sequence ID" value="NZ_JADEXG010000005.1"/>
</dbReference>
<dbReference type="SUPFAM" id="SSF52540">
    <property type="entry name" value="P-loop containing nucleoside triphosphate hydrolases"/>
    <property type="match status" value="1"/>
</dbReference>
<evidence type="ECO:0000313" key="3">
    <source>
        <dbReference type="Proteomes" id="UP000636505"/>
    </source>
</evidence>
<dbReference type="InterPro" id="IPR027417">
    <property type="entry name" value="P-loop_NTPase"/>
</dbReference>